<dbReference type="GO" id="GO:0016020">
    <property type="term" value="C:membrane"/>
    <property type="evidence" value="ECO:0007669"/>
    <property type="project" value="InterPro"/>
</dbReference>
<feature type="region of interest" description="Disordered" evidence="1">
    <location>
        <begin position="1742"/>
        <end position="1767"/>
    </location>
</feature>
<feature type="region of interest" description="Disordered" evidence="1">
    <location>
        <begin position="83"/>
        <end position="110"/>
    </location>
</feature>
<feature type="compositionally biased region" description="Basic and acidic residues" evidence="1">
    <location>
        <begin position="366"/>
        <end position="379"/>
    </location>
</feature>
<feature type="compositionally biased region" description="Low complexity" evidence="1">
    <location>
        <begin position="994"/>
        <end position="1017"/>
    </location>
</feature>
<evidence type="ECO:0000256" key="1">
    <source>
        <dbReference type="SAM" id="MobiDB-lite"/>
    </source>
</evidence>
<feature type="compositionally biased region" description="Polar residues" evidence="1">
    <location>
        <begin position="1143"/>
        <end position="1171"/>
    </location>
</feature>
<feature type="region of interest" description="Disordered" evidence="1">
    <location>
        <begin position="607"/>
        <end position="661"/>
    </location>
</feature>
<reference evidence="4" key="1">
    <citation type="submission" date="2025-08" db="UniProtKB">
        <authorList>
            <consortium name="RefSeq"/>
        </authorList>
    </citation>
    <scope>IDENTIFICATION</scope>
    <source>
        <tissue evidence="4">Kidney</tissue>
    </source>
</reference>
<evidence type="ECO:0000313" key="4">
    <source>
        <dbReference type="RefSeq" id="XP_012880427.1"/>
    </source>
</evidence>
<feature type="region of interest" description="Disordered" evidence="1">
    <location>
        <begin position="1648"/>
        <end position="1677"/>
    </location>
</feature>
<feature type="compositionally biased region" description="Basic and acidic residues" evidence="1">
    <location>
        <begin position="944"/>
        <end position="953"/>
    </location>
</feature>
<evidence type="ECO:0000259" key="2">
    <source>
        <dbReference type="Pfam" id="PF06663"/>
    </source>
</evidence>
<feature type="compositionally biased region" description="Polar residues" evidence="1">
    <location>
        <begin position="850"/>
        <end position="861"/>
    </location>
</feature>
<feature type="compositionally biased region" description="Acidic residues" evidence="1">
    <location>
        <begin position="1022"/>
        <end position="1031"/>
    </location>
</feature>
<feature type="region of interest" description="Disordered" evidence="1">
    <location>
        <begin position="689"/>
        <end position="739"/>
    </location>
</feature>
<dbReference type="RefSeq" id="XP_012880427.1">
    <property type="nucleotide sequence ID" value="XM_013024973.1"/>
</dbReference>
<feature type="region of interest" description="Disordered" evidence="1">
    <location>
        <begin position="901"/>
        <end position="1048"/>
    </location>
</feature>
<feature type="compositionally biased region" description="Basic and acidic residues" evidence="1">
    <location>
        <begin position="823"/>
        <end position="837"/>
    </location>
</feature>
<feature type="domain" description="DUF1170" evidence="2">
    <location>
        <begin position="594"/>
        <end position="694"/>
    </location>
</feature>
<feature type="compositionally biased region" description="Basic and acidic residues" evidence="1">
    <location>
        <begin position="197"/>
        <end position="209"/>
    </location>
</feature>
<feature type="compositionally biased region" description="Polar residues" evidence="1">
    <location>
        <begin position="141"/>
        <end position="151"/>
    </location>
</feature>
<feature type="compositionally biased region" description="Polar residues" evidence="1">
    <location>
        <begin position="901"/>
        <end position="911"/>
    </location>
</feature>
<feature type="region of interest" description="Disordered" evidence="1">
    <location>
        <begin position="1483"/>
        <end position="1550"/>
    </location>
</feature>
<proteinExistence type="predicted"/>
<evidence type="ECO:0000313" key="3">
    <source>
        <dbReference type="Proteomes" id="UP000081671"/>
    </source>
</evidence>
<keyword evidence="3" id="KW-1185">Reference proteome</keyword>
<organism evidence="3 4">
    <name type="scientific">Dipodomys ordii</name>
    <name type="common">Ord's kangaroo rat</name>
    <dbReference type="NCBI Taxonomy" id="10020"/>
    <lineage>
        <taxon>Eukaryota</taxon>
        <taxon>Metazoa</taxon>
        <taxon>Chordata</taxon>
        <taxon>Craniata</taxon>
        <taxon>Vertebrata</taxon>
        <taxon>Euteleostomi</taxon>
        <taxon>Mammalia</taxon>
        <taxon>Eutheria</taxon>
        <taxon>Euarchontoglires</taxon>
        <taxon>Glires</taxon>
        <taxon>Rodentia</taxon>
        <taxon>Castorimorpha</taxon>
        <taxon>Heteromyidae</taxon>
        <taxon>Dipodomyinae</taxon>
        <taxon>Dipodomys</taxon>
    </lineage>
</organism>
<feature type="compositionally biased region" description="Basic and acidic residues" evidence="1">
    <location>
        <begin position="975"/>
        <end position="993"/>
    </location>
</feature>
<feature type="region of interest" description="Disordered" evidence="1">
    <location>
        <begin position="1142"/>
        <end position="1191"/>
    </location>
</feature>
<sequence length="1808" mass="200900">MINSSLEFGMFSSAYFFLDPLLIFNSSSHSMDTTVLLQNLNEDFTNLRPYDLSSAKLSSQSVMNFLGVSPAIVNLPVTNESEKKSLSMKHGPPKYKPPVQPLSMPVTALSSSGPLSSLQCVTLPTQRVLDRSEHFSRDRVSTPSNEGTVSPRNDKRNKSETELSDTKGSETSGGSLDLKSLQELTITESDTPLLDSGSERCVIDSDSDRGISSDYDMEKYSKDSSSVIWGTDSDSEKGPRCFDSAKLLLEGKGFQIDSSFVEVLMKPEQRMVRIEECHVESGSLRHWMDSSSEKCLEDSDSEKYLLDSDNGKMDRDSGSEKFHMTLPSEKQTSEIEKSQMISDSVKCLMESDGLIDKEKVCRISASERRVTTSDTESGRMEPPTAPTVHVMKKEKHQKIGSKRYNIDSDSELSGIDSDSEKLELGSAVKYLIDTKPFQLGTTAENLWKESWSEIQALNLDFESPKKISDTGEHMRKAKTCHGSANLPRFQMGFKSDSRRSWIEPERQKSDYEYIGRRSRSRRSQYRSVRLQESSEECPDDLQSYWDNFERERLKSNSEKQTNIEKGKDKDESKDKAKPKETKFGKEGFILAEKRGRPDIEIETEKEQRIALDRERQSHESESETHRLGARKKANRPQGFWRPLSMPLPLPQRKKTEQYTIPQRDNRVSRIQLVRYMSDDKIVRFKEDSQALRNNEASQQKTESDSLNISPDPNTLTDEKPPRKMSRKVSYSKNRSQDFTGDDNFQDLWSQIDLTKLISPESFMSAVPVPSCSTTSKSVIRTKVPRESTISLPVGNQKCTKCFKEIKSSLSHICVVDSDDDSDSDHPLQLHFPSETKRSPGPKSRRHCKSSQRISLSQSQDPGSPVEIRCSVHQETPKFLHCDSCVALQKLIGSTIAATFPMDSQSTTGQHRTSPETEDNSDNDIQPSSPEKYRYKSSTKMKPLPKHEIAREDETNSEDDADVEDEADSEDEDDSNDKKDPKDKSDPDDTDPKDSNSGNSTDSNDGSDPSSGSGPTSDANSDRDDDPNEGDDPNSAPDSNIESGLNDDIHCKCSTNPEEVIYTKSAGNASRLFTDVDCENIADARSDMNPNNTPESQNAIILDCTSTSSNDMWQGNDIYFNIDFSPQSVRSIPDSLGPSKNDIGLNNISSFQNNNPDLQKDPNSYYNANSSNDTDHNKAISPNNEEDLSYDIGPTNTAGHSYKAAPNYNTYLDYVPEFIHVVFSSSVVNLNYIDRSSYVIRPNSAASTIKTTDTNNITTCTCAVPHTYSARTFYISGTTYIPRYTHFIGSSTIINPNCNTMNNHYAPYFATSSNNKSSFLLDPELEISPLSSITNTIYRHIFSFTTNRKYISIPSCFTTLKFYDPSKLGRNYAKWDSKKFGALLKDSTGSMDFTSFKYLTESKDILDAKESEIFKYFCTLQNSFGVKDTASLKFHSNPNSPLSSSGIVVEAQPSDVLKFGKSSGAVNQLFKLLDKYSGALKTEGGALGGPIEKTPKRSDKPIWRPAKGSAAAPGGGQAVKSELGLSINPGKGRAERQARGHPLSPTRGVAVNPARSYDVRFVRSRSVSPSKLPAVSPSKGRTVNPSKGRAVNPSRGRAVSPPRGRAVNPSRGYAVSPPRVQAMNPSRGRAVSPPRGRVVIPLRGRTVSPPRGYALSPPRGRAVSPAKAPAKRHSRERALSLGRGCVERKGRRCTVSPPRRHAVRPKQECALGPAFIRPPTTYEGKLILGSAIGVTVRPAEGFAEETSRNAKRSGRSSDNNEDESNSSILTDTKADGFIYLPEFRIDLAPHCRRNQLLMFQTYAPMEFIT</sequence>
<feature type="region of interest" description="Disordered" evidence="1">
    <location>
        <begin position="556"/>
        <end position="587"/>
    </location>
</feature>
<feature type="compositionally biased region" description="Polar residues" evidence="1">
    <location>
        <begin position="728"/>
        <end position="738"/>
    </location>
</feature>
<dbReference type="OrthoDB" id="9809680at2759"/>
<feature type="region of interest" description="Disordered" evidence="1">
    <location>
        <begin position="132"/>
        <end position="209"/>
    </location>
</feature>
<feature type="compositionally biased region" description="Polar residues" evidence="1">
    <location>
        <begin position="690"/>
        <end position="715"/>
    </location>
</feature>
<dbReference type="InterPro" id="IPR010599">
    <property type="entry name" value="CNK2/3_dom"/>
</dbReference>
<protein>
    <submittedName>
        <fullName evidence="4">Uncharacterized protein LOC105992149</fullName>
    </submittedName>
</protein>
<dbReference type="KEGG" id="dord:105992149"/>
<dbReference type="Pfam" id="PF06663">
    <property type="entry name" value="CNK2_3_dom"/>
    <property type="match status" value="1"/>
</dbReference>
<name>A0A1S3FX57_DIPOR</name>
<dbReference type="GO" id="GO:0005737">
    <property type="term" value="C:cytoplasm"/>
    <property type="evidence" value="ECO:0007669"/>
    <property type="project" value="InterPro"/>
</dbReference>
<dbReference type="GeneID" id="105992149"/>
<feature type="region of interest" description="Disordered" evidence="1">
    <location>
        <begin position="366"/>
        <end position="385"/>
    </location>
</feature>
<dbReference type="GO" id="GO:0009966">
    <property type="term" value="P:regulation of signal transduction"/>
    <property type="evidence" value="ECO:0007669"/>
    <property type="project" value="InterPro"/>
</dbReference>
<gene>
    <name evidence="4" type="primary">LOC105992149</name>
</gene>
<feature type="region of interest" description="Disordered" evidence="1">
    <location>
        <begin position="823"/>
        <end position="864"/>
    </location>
</feature>
<accession>A0A1S3FX57</accession>
<feature type="region of interest" description="Disordered" evidence="1">
    <location>
        <begin position="469"/>
        <end position="490"/>
    </location>
</feature>
<feature type="region of interest" description="Disordered" evidence="1">
    <location>
        <begin position="1564"/>
        <end position="1634"/>
    </location>
</feature>
<feature type="compositionally biased region" description="Basic and acidic residues" evidence="1">
    <location>
        <begin position="152"/>
        <end position="168"/>
    </location>
</feature>
<feature type="compositionally biased region" description="Basic and acidic residues" evidence="1">
    <location>
        <begin position="607"/>
        <end position="626"/>
    </location>
</feature>
<dbReference type="Proteomes" id="UP000081671">
    <property type="component" value="Unplaced"/>
</dbReference>
<feature type="compositionally biased region" description="Basic and acidic residues" evidence="1">
    <location>
        <begin position="1492"/>
        <end position="1501"/>
    </location>
</feature>
<feature type="compositionally biased region" description="Acidic residues" evidence="1">
    <location>
        <begin position="954"/>
        <end position="974"/>
    </location>
</feature>
<dbReference type="InParanoid" id="A0A1S3FX57"/>